<dbReference type="InterPro" id="IPR024078">
    <property type="entry name" value="LmbE-like_dom_sf"/>
</dbReference>
<reference evidence="2" key="1">
    <citation type="submission" date="2019-05" db="EMBL/GenBank/DDBJ databases">
        <title>Tamlana fucoidanivorans sp. nov., isolated from the surface of algae collected from Fujian province in China.</title>
        <authorList>
            <person name="Li J."/>
        </authorList>
    </citation>
    <scope>NUCLEOTIDE SEQUENCE [LARGE SCALE GENOMIC DNA]</scope>
    <source>
        <strain evidence="2">2251</strain>
        <plasmid evidence="2">unnamed4</plasmid>
    </source>
</reference>
<accession>A0A4Y5SUM0</accession>
<dbReference type="InterPro" id="IPR003737">
    <property type="entry name" value="GlcNAc_PI_deacetylase-related"/>
</dbReference>
<organism evidence="1 2">
    <name type="scientific">Paracoccus liaowanqingii</name>
    <dbReference type="NCBI Taxonomy" id="2560053"/>
    <lineage>
        <taxon>Bacteria</taxon>
        <taxon>Pseudomonadati</taxon>
        <taxon>Pseudomonadota</taxon>
        <taxon>Alphaproteobacteria</taxon>
        <taxon>Rhodobacterales</taxon>
        <taxon>Paracoccaceae</taxon>
        <taxon>Paracoccus</taxon>
    </lineage>
</organism>
<dbReference type="Pfam" id="PF02585">
    <property type="entry name" value="PIG-L"/>
    <property type="match status" value="1"/>
</dbReference>
<dbReference type="PANTHER" id="PTHR12993">
    <property type="entry name" value="N-ACETYLGLUCOSAMINYL-PHOSPHATIDYLINOSITOL DE-N-ACETYLASE-RELATED"/>
    <property type="match status" value="1"/>
</dbReference>
<dbReference type="Gene3D" id="3.40.50.10320">
    <property type="entry name" value="LmbE-like"/>
    <property type="match status" value="1"/>
</dbReference>
<dbReference type="PANTHER" id="PTHR12993:SF29">
    <property type="entry name" value="BLR3841 PROTEIN"/>
    <property type="match status" value="1"/>
</dbReference>
<name>A0A4Y5SUM0_9RHOB</name>
<gene>
    <name evidence="1" type="ORF">E4191_20210</name>
</gene>
<geneLocation type="plasmid" evidence="1 2">
    <name>unnamed4</name>
</geneLocation>
<proteinExistence type="predicted"/>
<keyword evidence="1" id="KW-0614">Plasmid</keyword>
<protein>
    <submittedName>
        <fullName evidence="1">PIG-L family deacetylase</fullName>
    </submittedName>
</protein>
<dbReference type="AlphaFoldDB" id="A0A4Y5SUM0"/>
<evidence type="ECO:0000313" key="2">
    <source>
        <dbReference type="Proteomes" id="UP000296374"/>
    </source>
</evidence>
<evidence type="ECO:0000313" key="1">
    <source>
        <dbReference type="EMBL" id="QDA36434.1"/>
    </source>
</evidence>
<dbReference type="RefSeq" id="WP_139616179.1">
    <property type="nucleotide sequence ID" value="NZ_CP040763.1"/>
</dbReference>
<dbReference type="SUPFAM" id="SSF102588">
    <property type="entry name" value="LmbE-like"/>
    <property type="match status" value="1"/>
</dbReference>
<dbReference type="Proteomes" id="UP000296374">
    <property type="component" value="Plasmid unnamed4"/>
</dbReference>
<dbReference type="GO" id="GO:0016811">
    <property type="term" value="F:hydrolase activity, acting on carbon-nitrogen (but not peptide) bonds, in linear amides"/>
    <property type="evidence" value="ECO:0007669"/>
    <property type="project" value="TreeGrafter"/>
</dbReference>
<sequence>MSGFLDHVAATATPVDVPALLGGRVLVVLAPHPDDETLGCGALLFDAAARGTPCHVICVTDGARSHPGSRAWPAARLAQTRHDELDAAVQILAPRATVTWLGHPDCGAPDDAETAARIGRLIPQGALLLASWVEDPHVDHQQVARLAARIAAARPDLALAFYPVWGRFTDLRAPARLIAASDPARAAKARALACHRTQMTALIDDDPEGFVMTEAHQAHFLTHPEIVIAP</sequence>
<dbReference type="KEGG" id="plia:E4191_20210"/>
<dbReference type="EMBL" id="CP040763">
    <property type="protein sequence ID" value="QDA36434.1"/>
    <property type="molecule type" value="Genomic_DNA"/>
</dbReference>